<comment type="caution">
    <text evidence="9">The sequence shown here is derived from an EMBL/GenBank/DDBJ whole genome shotgun (WGS) entry which is preliminary data.</text>
</comment>
<evidence type="ECO:0000256" key="8">
    <source>
        <dbReference type="SAM" id="Phobius"/>
    </source>
</evidence>
<feature type="transmembrane region" description="Helical" evidence="8">
    <location>
        <begin position="64"/>
        <end position="87"/>
    </location>
</feature>
<organism evidence="9 10">
    <name type="scientific">Paracoccus sulfuroxidans</name>
    <dbReference type="NCBI Taxonomy" id="384678"/>
    <lineage>
        <taxon>Bacteria</taxon>
        <taxon>Pseudomonadati</taxon>
        <taxon>Pseudomonadota</taxon>
        <taxon>Alphaproteobacteria</taxon>
        <taxon>Rhodobacterales</taxon>
        <taxon>Paracoccaceae</taxon>
        <taxon>Paracoccus</taxon>
    </lineage>
</organism>
<evidence type="ECO:0000256" key="2">
    <source>
        <dbReference type="ARBA" id="ARBA00009212"/>
    </source>
</evidence>
<dbReference type="OrthoDB" id="9800226at2"/>
<dbReference type="AlphaFoldDB" id="A0A562P0S3"/>
<dbReference type="GO" id="GO:0015385">
    <property type="term" value="F:sodium:proton antiporter activity"/>
    <property type="evidence" value="ECO:0007669"/>
    <property type="project" value="TreeGrafter"/>
</dbReference>
<comment type="similarity">
    <text evidence="2">Belongs to the CPA3 antiporters (TC 2.A.63) subunit F family.</text>
</comment>
<reference evidence="9 10" key="1">
    <citation type="journal article" date="2015" name="Stand. Genomic Sci.">
        <title>Genomic Encyclopedia of Bacterial and Archaeal Type Strains, Phase III: the genomes of soil and plant-associated and newly described type strains.</title>
        <authorList>
            <person name="Whitman W.B."/>
            <person name="Woyke T."/>
            <person name="Klenk H.P."/>
            <person name="Zhou Y."/>
            <person name="Lilburn T.G."/>
            <person name="Beck B.J."/>
            <person name="De Vos P."/>
            <person name="Vandamme P."/>
            <person name="Eisen J.A."/>
            <person name="Garrity G."/>
            <person name="Hugenholtz P."/>
            <person name="Kyrpides N.C."/>
        </authorList>
    </citation>
    <scope>NUCLEOTIDE SEQUENCE [LARGE SCALE GENOMIC DNA]</scope>
    <source>
        <strain evidence="9 10">CGMCC 1.5364</strain>
    </source>
</reference>
<protein>
    <submittedName>
        <fullName evidence="9">Multisubunit potassium/proton antiporter, PhaF subunit (TC 2.A.63.1.1)</fullName>
    </submittedName>
</protein>
<dbReference type="Pfam" id="PF04066">
    <property type="entry name" value="MrpF_PhaF"/>
    <property type="match status" value="1"/>
</dbReference>
<evidence type="ECO:0000256" key="3">
    <source>
        <dbReference type="ARBA" id="ARBA00022448"/>
    </source>
</evidence>
<evidence type="ECO:0000313" key="9">
    <source>
        <dbReference type="EMBL" id="TWI38092.1"/>
    </source>
</evidence>
<keyword evidence="3" id="KW-0813">Transport</keyword>
<dbReference type="NCBIfam" id="NF004812">
    <property type="entry name" value="PRK06161.1"/>
    <property type="match status" value="1"/>
</dbReference>
<evidence type="ECO:0000256" key="7">
    <source>
        <dbReference type="ARBA" id="ARBA00023136"/>
    </source>
</evidence>
<dbReference type="PANTHER" id="PTHR34702">
    <property type="entry name" value="NA(+)/H(+) ANTIPORTER SUBUNIT F1"/>
    <property type="match status" value="1"/>
</dbReference>
<feature type="transmembrane region" description="Helical" evidence="8">
    <location>
        <begin position="6"/>
        <end position="26"/>
    </location>
</feature>
<evidence type="ECO:0000313" key="10">
    <source>
        <dbReference type="Proteomes" id="UP000316225"/>
    </source>
</evidence>
<evidence type="ECO:0000256" key="5">
    <source>
        <dbReference type="ARBA" id="ARBA00022692"/>
    </source>
</evidence>
<dbReference type="Proteomes" id="UP000316225">
    <property type="component" value="Unassembled WGS sequence"/>
</dbReference>
<keyword evidence="5 8" id="KW-0812">Transmembrane</keyword>
<keyword evidence="10" id="KW-1185">Reference proteome</keyword>
<keyword evidence="6 8" id="KW-1133">Transmembrane helix</keyword>
<dbReference type="EMBL" id="VLKU01000001">
    <property type="protein sequence ID" value="TWI38092.1"/>
    <property type="molecule type" value="Genomic_DNA"/>
</dbReference>
<keyword evidence="7 8" id="KW-0472">Membrane</keyword>
<sequence>MSAVILQFALGYAQIAVILALCLACWRVLKGPRAQDRVLGVDAMYVNAMLLFLTVGMVNGNIFFFEASMVIAILGFVTTACAAKFLMRGEVIE</sequence>
<proteinExistence type="inferred from homology"/>
<comment type="subcellular location">
    <subcellularLocation>
        <location evidence="1">Cell membrane</location>
        <topology evidence="1">Multi-pass membrane protein</topology>
    </subcellularLocation>
</comment>
<dbReference type="GO" id="GO:0005886">
    <property type="term" value="C:plasma membrane"/>
    <property type="evidence" value="ECO:0007669"/>
    <property type="project" value="UniProtKB-SubCell"/>
</dbReference>
<evidence type="ECO:0000256" key="4">
    <source>
        <dbReference type="ARBA" id="ARBA00022475"/>
    </source>
</evidence>
<dbReference type="PANTHER" id="PTHR34702:SF1">
    <property type="entry name" value="NA(+)_H(+) ANTIPORTER SUBUNIT F"/>
    <property type="match status" value="1"/>
</dbReference>
<dbReference type="InterPro" id="IPR007208">
    <property type="entry name" value="MrpF/PhaF-like"/>
</dbReference>
<evidence type="ECO:0000256" key="6">
    <source>
        <dbReference type="ARBA" id="ARBA00022989"/>
    </source>
</evidence>
<evidence type="ECO:0000256" key="1">
    <source>
        <dbReference type="ARBA" id="ARBA00004651"/>
    </source>
</evidence>
<accession>A0A562P0S3</accession>
<dbReference type="RefSeq" id="WP_145395869.1">
    <property type="nucleotide sequence ID" value="NZ_VLKU01000001.1"/>
</dbReference>
<feature type="transmembrane region" description="Helical" evidence="8">
    <location>
        <begin position="38"/>
        <end position="58"/>
    </location>
</feature>
<keyword evidence="4" id="KW-1003">Cell membrane</keyword>
<gene>
    <name evidence="9" type="ORF">IQ24_00226</name>
</gene>
<name>A0A562P0S3_9RHOB</name>